<keyword evidence="1" id="KW-0812">Transmembrane</keyword>
<evidence type="ECO:0000313" key="2">
    <source>
        <dbReference type="EMBL" id="MFG6432848.1"/>
    </source>
</evidence>
<keyword evidence="3" id="KW-1185">Reference proteome</keyword>
<keyword evidence="1" id="KW-0472">Membrane</keyword>
<organism evidence="2 3">
    <name type="scientific">Pelomonas parva</name>
    <dbReference type="NCBI Taxonomy" id="3299032"/>
    <lineage>
        <taxon>Bacteria</taxon>
        <taxon>Pseudomonadati</taxon>
        <taxon>Pseudomonadota</taxon>
        <taxon>Betaproteobacteria</taxon>
        <taxon>Burkholderiales</taxon>
        <taxon>Sphaerotilaceae</taxon>
        <taxon>Roseateles</taxon>
    </lineage>
</organism>
<sequence length="89" mass="9100">MKPWKLALGLGAACAACCAIPLLGIAGGLAAFGSALWACADEFLPAAAVLAVIAVGLLGVWWWRRREAARRAKCACAEACSTEAQHACG</sequence>
<accession>A0ABW7FBT2</accession>
<protein>
    <recommendedName>
        <fullName evidence="4">Mercuric ion transport protein</fullName>
    </recommendedName>
</protein>
<evidence type="ECO:0000256" key="1">
    <source>
        <dbReference type="SAM" id="Phobius"/>
    </source>
</evidence>
<dbReference type="EMBL" id="JBIGHV010000010">
    <property type="protein sequence ID" value="MFG6432848.1"/>
    <property type="molecule type" value="Genomic_DNA"/>
</dbReference>
<feature type="transmembrane region" description="Helical" evidence="1">
    <location>
        <begin position="43"/>
        <end position="63"/>
    </location>
</feature>
<evidence type="ECO:0000313" key="3">
    <source>
        <dbReference type="Proteomes" id="UP001606210"/>
    </source>
</evidence>
<evidence type="ECO:0008006" key="4">
    <source>
        <dbReference type="Google" id="ProtNLM"/>
    </source>
</evidence>
<name>A0ABW7FBT2_9BURK</name>
<gene>
    <name evidence="2" type="ORF">ACG00Y_23230</name>
</gene>
<dbReference type="Proteomes" id="UP001606210">
    <property type="component" value="Unassembled WGS sequence"/>
</dbReference>
<proteinExistence type="predicted"/>
<keyword evidence="1" id="KW-1133">Transmembrane helix</keyword>
<dbReference type="RefSeq" id="WP_394483048.1">
    <property type="nucleotide sequence ID" value="NZ_JBIGHV010000010.1"/>
</dbReference>
<reference evidence="2 3" key="1">
    <citation type="submission" date="2024-08" db="EMBL/GenBank/DDBJ databases">
        <authorList>
            <person name="Lu H."/>
        </authorList>
    </citation>
    <scope>NUCLEOTIDE SEQUENCE [LARGE SCALE GENOMIC DNA]</scope>
    <source>
        <strain evidence="2 3">LYH14W</strain>
    </source>
</reference>
<comment type="caution">
    <text evidence="2">The sequence shown here is derived from an EMBL/GenBank/DDBJ whole genome shotgun (WGS) entry which is preliminary data.</text>
</comment>